<accession>A0A563VPQ7</accession>
<dbReference type="EMBL" id="CAACVJ010000102">
    <property type="protein sequence ID" value="VEP13267.1"/>
    <property type="molecule type" value="Genomic_DNA"/>
</dbReference>
<sequence>MKNLLCYASGASILAISLTVGLAGNANAAALQGRVGINPPGEDGVESGVVFTGTGIIDPNGNPLTDFDFTPPTGGDVGAVVEINANPFNGFDDFASFVGNNGTIQDVTAEELLALGGLDDTFTPTGEPTPIPNFIEFPDAFSFTLEGVSAPQYSFNSGDTTVTISAFGKFINLSDGSLDESNGRGTFSVDFAGKSIAETRALFDMPGEVPDEFNPGTWSSNFVAFSDNPPEVVPEASNLLGLLAVGLVGSGSLFKRKIGSRK</sequence>
<dbReference type="OrthoDB" id="591927at2"/>
<reference evidence="2 3" key="1">
    <citation type="submission" date="2019-01" db="EMBL/GenBank/DDBJ databases">
        <authorList>
            <person name="Brito A."/>
        </authorList>
    </citation>
    <scope>NUCLEOTIDE SEQUENCE [LARGE SCALE GENOMIC DNA]</scope>
    <source>
        <strain evidence="2">1</strain>
    </source>
</reference>
<keyword evidence="1" id="KW-0732">Signal</keyword>
<dbReference type="Proteomes" id="UP000320055">
    <property type="component" value="Unassembled WGS sequence"/>
</dbReference>
<feature type="signal peptide" evidence="1">
    <location>
        <begin position="1"/>
        <end position="28"/>
    </location>
</feature>
<feature type="chain" id="PRO_5021750442" description="PEP-CTERM protein-sorting domain-containing protein" evidence="1">
    <location>
        <begin position="29"/>
        <end position="262"/>
    </location>
</feature>
<dbReference type="AlphaFoldDB" id="A0A563VPQ7"/>
<evidence type="ECO:0000256" key="1">
    <source>
        <dbReference type="SAM" id="SignalP"/>
    </source>
</evidence>
<name>A0A563VPQ7_9CYAN</name>
<evidence type="ECO:0008006" key="4">
    <source>
        <dbReference type="Google" id="ProtNLM"/>
    </source>
</evidence>
<evidence type="ECO:0000313" key="3">
    <source>
        <dbReference type="Proteomes" id="UP000320055"/>
    </source>
</evidence>
<proteinExistence type="predicted"/>
<organism evidence="2 3">
    <name type="scientific">Hyella patelloides LEGE 07179</name>
    <dbReference type="NCBI Taxonomy" id="945734"/>
    <lineage>
        <taxon>Bacteria</taxon>
        <taxon>Bacillati</taxon>
        <taxon>Cyanobacteriota</taxon>
        <taxon>Cyanophyceae</taxon>
        <taxon>Pleurocapsales</taxon>
        <taxon>Hyellaceae</taxon>
        <taxon>Hyella</taxon>
    </lineage>
</organism>
<dbReference type="RefSeq" id="WP_144871491.1">
    <property type="nucleotide sequence ID" value="NZ_LR213940.1"/>
</dbReference>
<keyword evidence="3" id="KW-1185">Reference proteome</keyword>
<gene>
    <name evidence="2" type="ORF">H1P_1900008</name>
</gene>
<evidence type="ECO:0000313" key="2">
    <source>
        <dbReference type="EMBL" id="VEP13267.1"/>
    </source>
</evidence>
<protein>
    <recommendedName>
        <fullName evidence="4">PEP-CTERM protein-sorting domain-containing protein</fullName>
    </recommendedName>
</protein>